<comment type="caution">
    <text evidence="1">The sequence shown here is derived from an EMBL/GenBank/DDBJ whole genome shotgun (WGS) entry which is preliminary data.</text>
</comment>
<evidence type="ECO:0000313" key="1">
    <source>
        <dbReference type="EMBL" id="MDJ1645528.1"/>
    </source>
</evidence>
<gene>
    <name evidence="1" type="ORF">QLQ80_00275</name>
</gene>
<dbReference type="PROSITE" id="PS51257">
    <property type="entry name" value="PROKAR_LIPOPROTEIN"/>
    <property type="match status" value="1"/>
</dbReference>
<evidence type="ECO:0000313" key="2">
    <source>
        <dbReference type="Proteomes" id="UP001224428"/>
    </source>
</evidence>
<dbReference type="RefSeq" id="WP_283827084.1">
    <property type="nucleotide sequence ID" value="NZ_JASDDP010000005.1"/>
</dbReference>
<dbReference type="AlphaFoldDB" id="A0AAJ1PRN4"/>
<accession>A0AAJ1PRN4</accession>
<protein>
    <recommendedName>
        <fullName evidence="3">Lipoprotein</fullName>
    </recommendedName>
</protein>
<name>A0AAJ1PRN4_9MOLU</name>
<keyword evidence="2" id="KW-1185">Reference proteome</keyword>
<dbReference type="Proteomes" id="UP001224428">
    <property type="component" value="Unassembled WGS sequence"/>
</dbReference>
<organism evidence="1 2">
    <name type="scientific">Mycoplasma phocimorsus</name>
    <dbReference type="NCBI Taxonomy" id="3045839"/>
    <lineage>
        <taxon>Bacteria</taxon>
        <taxon>Bacillati</taxon>
        <taxon>Mycoplasmatota</taxon>
        <taxon>Mollicutes</taxon>
        <taxon>Mycoplasmataceae</taxon>
        <taxon>Mycoplasma</taxon>
    </lineage>
</organism>
<reference evidence="1" key="1">
    <citation type="submission" date="2023-05" db="EMBL/GenBank/DDBJ databases">
        <title>Mycoplasma phocimorsus sp. nov., isolated from Scandinavian patients with seal finger or septic arthritis after contact with seals.</title>
        <authorList>
            <person name="Skafte-Holm A."/>
            <person name="Pedersen T.R."/>
            <person name="Froelund M."/>
            <person name="Stegger M."/>
            <person name="Qvortrup K."/>
            <person name="Michaels D.L."/>
            <person name="Brown D.R."/>
            <person name="Jensen J.S."/>
        </authorList>
    </citation>
    <scope>NUCLEOTIDE SEQUENCE</scope>
    <source>
        <strain evidence="1">M5725</strain>
    </source>
</reference>
<evidence type="ECO:0008006" key="3">
    <source>
        <dbReference type="Google" id="ProtNLM"/>
    </source>
</evidence>
<sequence>MKSKVIKLVGFVSLTSIVGSTTISCSTNKVNADNAKSKYETLKGFDNFKTKQVELSSSIKDHVVLENISTVVESTLASNSIVGEVVKTIKNDPISTAKNVASIFKNANYVDYQKNAKRKSWIRKGLTILGTLVLNGAISLTVYLEQYYEPTKHRIKSYLLSLIYGVIEKFAFDKNPHNSTEFRELMLNLFRYSDDKKENLYTFLMNRILNNIFNLTNIKNIFNSGLKESIQNSVKKTFNGEIFKEMFFSGTGILFSWTTDMFKNEKILLSLLNYFYKNKDKEIKWYFNNEDFKKIFNDETKELTKNEIAISDEYNVMKLFIEELKKDNNKVANFEEIINLIKKSQKNNDFLQNKSILDILKSSNLENGLTKVLDISKNYGSVVFIAFISSLIDSIKEGLVIIEYKDAKELTEKVKYFVCLILKIVNNIYKKVFKKNNDSAFIKKEFKQKIISYVLTGIKNNEKQS</sequence>
<dbReference type="EMBL" id="JASDDP010000005">
    <property type="protein sequence ID" value="MDJ1645528.1"/>
    <property type="molecule type" value="Genomic_DNA"/>
</dbReference>
<proteinExistence type="predicted"/>